<dbReference type="AlphaFoldDB" id="A0A0S4J1Y1"/>
<proteinExistence type="inferred from homology"/>
<dbReference type="InterPro" id="IPR020103">
    <property type="entry name" value="PsdUridine_synth_cat_dom_sf"/>
</dbReference>
<evidence type="ECO:0000256" key="4">
    <source>
        <dbReference type="ARBA" id="ARBA00023235"/>
    </source>
</evidence>
<reference evidence="10" key="1">
    <citation type="submission" date="2015-09" db="EMBL/GenBank/DDBJ databases">
        <authorList>
            <consortium name="Pathogen Informatics"/>
        </authorList>
    </citation>
    <scope>NUCLEOTIDE SEQUENCE [LARGE SCALE GENOMIC DNA]</scope>
    <source>
        <strain evidence="10">Lake Konstanz</strain>
    </source>
</reference>
<dbReference type="CDD" id="cd02869">
    <property type="entry name" value="PseudoU_synth_RluA_like"/>
    <property type="match status" value="1"/>
</dbReference>
<evidence type="ECO:0000256" key="3">
    <source>
        <dbReference type="ARBA" id="ARBA00010876"/>
    </source>
</evidence>
<comment type="catalytic activity">
    <reaction evidence="5">
        <text>a uridine in tRNA = a pseudouridine in tRNA</text>
        <dbReference type="Rhea" id="RHEA:54572"/>
        <dbReference type="Rhea" id="RHEA-COMP:13339"/>
        <dbReference type="Rhea" id="RHEA-COMP:13934"/>
        <dbReference type="ChEBI" id="CHEBI:65314"/>
        <dbReference type="ChEBI" id="CHEBI:65315"/>
    </reaction>
</comment>
<dbReference type="PANTHER" id="PTHR21600">
    <property type="entry name" value="MITOCHONDRIAL RNA PSEUDOURIDINE SYNTHASE"/>
    <property type="match status" value="1"/>
</dbReference>
<dbReference type="OrthoDB" id="418349at2759"/>
<evidence type="ECO:0000256" key="6">
    <source>
        <dbReference type="ARBA" id="ARBA00039953"/>
    </source>
</evidence>
<dbReference type="PANTHER" id="PTHR21600:SF83">
    <property type="entry name" value="PSEUDOURIDYLATE SYNTHASE RPUSD4, MITOCHONDRIAL"/>
    <property type="match status" value="1"/>
</dbReference>
<accession>A0A0S4J1Y1</accession>
<evidence type="ECO:0000259" key="8">
    <source>
        <dbReference type="Pfam" id="PF00849"/>
    </source>
</evidence>
<evidence type="ECO:0000313" key="10">
    <source>
        <dbReference type="Proteomes" id="UP000051952"/>
    </source>
</evidence>
<evidence type="ECO:0000256" key="2">
    <source>
        <dbReference type="ARBA" id="ARBA00001896"/>
    </source>
</evidence>
<sequence length="410" mass="46729">MMRLRSVLFCAVWKPSSIAHLPDIPSAQPQKIQRRVSRPVSLATRERLEEQSDEKKFHVVNEQWFGQRVDDFVLQHHPEWSYASVRKLVEQGHIYRYRRNGKKKYTRLTDRLEFDELVVVPTAGHWERMIAPSGIVEEAQQERQGDAPASMHLSSKVREMAQEMVLFKNEHVIVINKPSGVPMLPTRSGEVNISDMLPAWKYTNSTKPIICHNLDRETSGCVVLARSKTAHRMLARMFVKRVVPNNVYWGFCVGRPAVNFGRIRMHMETKEGSKGDSVVVRPSPTKDTKVAIAEFVVNAGALEFGSFVSFYPLTTRRHQERIMAAHALRCPLLGDAKFGGESAFPQSLSVFWDPNNKGLNLHLHHRKIQLPYKNARGEFICVTAPVPDYMAQTFKKLGWPTEADDPLIPG</sequence>
<dbReference type="OMA" id="GESAFPQ"/>
<dbReference type="EMBL" id="CYKH01000903">
    <property type="protein sequence ID" value="CUG62216.1"/>
    <property type="molecule type" value="Genomic_DNA"/>
</dbReference>
<dbReference type="Pfam" id="PF00849">
    <property type="entry name" value="PseudoU_synth_2"/>
    <property type="match status" value="1"/>
</dbReference>
<evidence type="ECO:0000256" key="5">
    <source>
        <dbReference type="ARBA" id="ARBA00036943"/>
    </source>
</evidence>
<dbReference type="GO" id="GO:0003723">
    <property type="term" value="F:RNA binding"/>
    <property type="evidence" value="ECO:0007669"/>
    <property type="project" value="InterPro"/>
</dbReference>
<dbReference type="GO" id="GO:0009982">
    <property type="term" value="F:pseudouridine synthase activity"/>
    <property type="evidence" value="ECO:0007669"/>
    <property type="project" value="InterPro"/>
</dbReference>
<feature type="domain" description="Pseudouridine synthase RsuA/RluA-like" evidence="8">
    <location>
        <begin position="171"/>
        <end position="326"/>
    </location>
</feature>
<dbReference type="Proteomes" id="UP000051952">
    <property type="component" value="Unassembled WGS sequence"/>
</dbReference>
<name>A0A0S4J1Y1_BODSA</name>
<dbReference type="SUPFAM" id="SSF55120">
    <property type="entry name" value="Pseudouridine synthase"/>
    <property type="match status" value="1"/>
</dbReference>
<comment type="catalytic activity">
    <reaction evidence="1">
        <text>a uridine in mRNA = a pseudouridine in mRNA</text>
        <dbReference type="Rhea" id="RHEA:56644"/>
        <dbReference type="Rhea" id="RHEA-COMP:14658"/>
        <dbReference type="Rhea" id="RHEA-COMP:14659"/>
        <dbReference type="ChEBI" id="CHEBI:65314"/>
        <dbReference type="ChEBI" id="CHEBI:65315"/>
    </reaction>
</comment>
<evidence type="ECO:0000256" key="7">
    <source>
        <dbReference type="ARBA" id="ARBA00041563"/>
    </source>
</evidence>
<dbReference type="InterPro" id="IPR050188">
    <property type="entry name" value="RluA_PseudoU_synthase"/>
</dbReference>
<keyword evidence="4" id="KW-0413">Isomerase</keyword>
<comment type="catalytic activity">
    <reaction evidence="2">
        <text>uridine in 5S rRNA = pseudouridine in 5S rRNA</text>
        <dbReference type="Rhea" id="RHEA:47036"/>
        <dbReference type="Rhea" id="RHEA-COMP:11730"/>
        <dbReference type="Rhea" id="RHEA-COMP:11731"/>
        <dbReference type="ChEBI" id="CHEBI:65314"/>
        <dbReference type="ChEBI" id="CHEBI:65315"/>
    </reaction>
</comment>
<gene>
    <name evidence="9" type="ORF">BSAL_05685</name>
</gene>
<organism evidence="9 10">
    <name type="scientific">Bodo saltans</name>
    <name type="common">Flagellated protozoan</name>
    <dbReference type="NCBI Taxonomy" id="75058"/>
    <lineage>
        <taxon>Eukaryota</taxon>
        <taxon>Discoba</taxon>
        <taxon>Euglenozoa</taxon>
        <taxon>Kinetoplastea</taxon>
        <taxon>Metakinetoplastina</taxon>
        <taxon>Eubodonida</taxon>
        <taxon>Bodonidae</taxon>
        <taxon>Bodo</taxon>
    </lineage>
</organism>
<dbReference type="InterPro" id="IPR006145">
    <property type="entry name" value="PsdUridine_synth_RsuA/RluA"/>
</dbReference>
<dbReference type="GO" id="GO:0001522">
    <property type="term" value="P:pseudouridine synthesis"/>
    <property type="evidence" value="ECO:0007669"/>
    <property type="project" value="InterPro"/>
</dbReference>
<dbReference type="VEuPathDB" id="TriTrypDB:BSAL_05685"/>
<keyword evidence="10" id="KW-1185">Reference proteome</keyword>
<evidence type="ECO:0000256" key="1">
    <source>
        <dbReference type="ARBA" id="ARBA00001166"/>
    </source>
</evidence>
<comment type="similarity">
    <text evidence="3">Belongs to the pseudouridine synthase RluA family.</text>
</comment>
<evidence type="ECO:0000313" key="9">
    <source>
        <dbReference type="EMBL" id="CUG62216.1"/>
    </source>
</evidence>
<protein>
    <recommendedName>
        <fullName evidence="6">Pseudouridylate synthase RPUSD4, mitochondrial</fullName>
    </recommendedName>
    <alternativeName>
        <fullName evidence="7">RNA pseudouridylate synthase domain-containing protein 4</fullName>
    </alternativeName>
</protein>
<dbReference type="Gene3D" id="3.30.2350.10">
    <property type="entry name" value="Pseudouridine synthase"/>
    <property type="match status" value="1"/>
</dbReference>